<evidence type="ECO:0000313" key="2">
    <source>
        <dbReference type="Proteomes" id="UP000664628"/>
    </source>
</evidence>
<protein>
    <submittedName>
        <fullName evidence="1">Prevent-host-death protein</fullName>
    </submittedName>
</protein>
<gene>
    <name evidence="1" type="ORF">J2I46_04745</name>
</gene>
<accession>A0ABS3JEK9</accession>
<reference evidence="1 2" key="1">
    <citation type="submission" date="2021-03" db="EMBL/GenBank/DDBJ databases">
        <title>Fibrella sp. HMF5405 genome sequencing and assembly.</title>
        <authorList>
            <person name="Kang H."/>
            <person name="Kim H."/>
            <person name="Bae S."/>
            <person name="Joh K."/>
        </authorList>
    </citation>
    <scope>NUCLEOTIDE SEQUENCE [LARGE SCALE GENOMIC DNA]</scope>
    <source>
        <strain evidence="1 2">HMF5405</strain>
    </source>
</reference>
<dbReference type="RefSeq" id="WP_207327772.1">
    <property type="nucleotide sequence ID" value="NZ_JAFMYW010000001.1"/>
</dbReference>
<dbReference type="EMBL" id="JAFMYW010000001">
    <property type="protein sequence ID" value="MBO0947878.1"/>
    <property type="molecule type" value="Genomic_DNA"/>
</dbReference>
<sequence length="65" mass="7058">MKALTISDLKANFSAVIQVVRSGEKAAVAFGKKKEIVAYAISKEARKATKRQLSIIDSEQSAFTN</sequence>
<proteinExistence type="predicted"/>
<evidence type="ECO:0000313" key="1">
    <source>
        <dbReference type="EMBL" id="MBO0947878.1"/>
    </source>
</evidence>
<organism evidence="1 2">
    <name type="scientific">Fibrella forsythiae</name>
    <dbReference type="NCBI Taxonomy" id="2817061"/>
    <lineage>
        <taxon>Bacteria</taxon>
        <taxon>Pseudomonadati</taxon>
        <taxon>Bacteroidota</taxon>
        <taxon>Cytophagia</taxon>
        <taxon>Cytophagales</taxon>
        <taxon>Spirosomataceae</taxon>
        <taxon>Fibrella</taxon>
    </lineage>
</organism>
<keyword evidence="2" id="KW-1185">Reference proteome</keyword>
<name>A0ABS3JEK9_9BACT</name>
<dbReference type="Proteomes" id="UP000664628">
    <property type="component" value="Unassembled WGS sequence"/>
</dbReference>
<comment type="caution">
    <text evidence="1">The sequence shown here is derived from an EMBL/GenBank/DDBJ whole genome shotgun (WGS) entry which is preliminary data.</text>
</comment>